<dbReference type="Proteomes" id="UP001218188">
    <property type="component" value="Unassembled WGS sequence"/>
</dbReference>
<dbReference type="AlphaFoldDB" id="A0AAD6S3K8"/>
<name>A0AAD6S3K8_9AGAR</name>
<feature type="non-terminal residue" evidence="1">
    <location>
        <position position="101"/>
    </location>
</feature>
<gene>
    <name evidence="1" type="ORF">C8F04DRAFT_1147059</name>
</gene>
<evidence type="ECO:0008006" key="3">
    <source>
        <dbReference type="Google" id="ProtNLM"/>
    </source>
</evidence>
<protein>
    <recommendedName>
        <fullName evidence="3">F-box domain-containing protein</fullName>
    </recommendedName>
</protein>
<sequence>PHLPSEITSEIFARCVEWHGFRPEPDPKHAPLLLTYVCRAWRDIAIHDPALWNRGEHNPDSSRRGLLAKLYLERAGAAPLDLILQIWSTVEAYGRPRLLQD</sequence>
<comment type="caution">
    <text evidence="1">The sequence shown here is derived from an EMBL/GenBank/DDBJ whole genome shotgun (WGS) entry which is preliminary data.</text>
</comment>
<evidence type="ECO:0000313" key="1">
    <source>
        <dbReference type="EMBL" id="KAJ7019646.1"/>
    </source>
</evidence>
<dbReference type="EMBL" id="JARJCM010000287">
    <property type="protein sequence ID" value="KAJ7019646.1"/>
    <property type="molecule type" value="Genomic_DNA"/>
</dbReference>
<keyword evidence="2" id="KW-1185">Reference proteome</keyword>
<feature type="non-terminal residue" evidence="1">
    <location>
        <position position="1"/>
    </location>
</feature>
<organism evidence="1 2">
    <name type="scientific">Mycena alexandri</name>
    <dbReference type="NCBI Taxonomy" id="1745969"/>
    <lineage>
        <taxon>Eukaryota</taxon>
        <taxon>Fungi</taxon>
        <taxon>Dikarya</taxon>
        <taxon>Basidiomycota</taxon>
        <taxon>Agaricomycotina</taxon>
        <taxon>Agaricomycetes</taxon>
        <taxon>Agaricomycetidae</taxon>
        <taxon>Agaricales</taxon>
        <taxon>Marasmiineae</taxon>
        <taxon>Mycenaceae</taxon>
        <taxon>Mycena</taxon>
    </lineage>
</organism>
<accession>A0AAD6S3K8</accession>
<evidence type="ECO:0000313" key="2">
    <source>
        <dbReference type="Proteomes" id="UP001218188"/>
    </source>
</evidence>
<dbReference type="Gene3D" id="1.20.1280.50">
    <property type="match status" value="1"/>
</dbReference>
<proteinExistence type="predicted"/>
<reference evidence="1" key="1">
    <citation type="submission" date="2023-03" db="EMBL/GenBank/DDBJ databases">
        <title>Massive genome expansion in bonnet fungi (Mycena s.s.) driven by repeated elements and novel gene families across ecological guilds.</title>
        <authorList>
            <consortium name="Lawrence Berkeley National Laboratory"/>
            <person name="Harder C.B."/>
            <person name="Miyauchi S."/>
            <person name="Viragh M."/>
            <person name="Kuo A."/>
            <person name="Thoen E."/>
            <person name="Andreopoulos B."/>
            <person name="Lu D."/>
            <person name="Skrede I."/>
            <person name="Drula E."/>
            <person name="Henrissat B."/>
            <person name="Morin E."/>
            <person name="Kohler A."/>
            <person name="Barry K."/>
            <person name="LaButti K."/>
            <person name="Morin E."/>
            <person name="Salamov A."/>
            <person name="Lipzen A."/>
            <person name="Mereny Z."/>
            <person name="Hegedus B."/>
            <person name="Baldrian P."/>
            <person name="Stursova M."/>
            <person name="Weitz H."/>
            <person name="Taylor A."/>
            <person name="Grigoriev I.V."/>
            <person name="Nagy L.G."/>
            <person name="Martin F."/>
            <person name="Kauserud H."/>
        </authorList>
    </citation>
    <scope>NUCLEOTIDE SEQUENCE</scope>
    <source>
        <strain evidence="1">CBHHK200</strain>
    </source>
</reference>